<evidence type="ECO:0000313" key="2">
    <source>
        <dbReference type="Proteomes" id="UP000035996"/>
    </source>
</evidence>
<reference evidence="1" key="1">
    <citation type="submission" date="2015-06" db="EMBL/GenBank/DDBJ databases">
        <authorList>
            <person name="Liu B."/>
            <person name="Wang J."/>
            <person name="Zhu Y."/>
            <person name="Liu G."/>
            <person name="Chen Q."/>
            <person name="Zheng C."/>
            <person name="Che J."/>
            <person name="Ge C."/>
            <person name="Shi H."/>
            <person name="Pan Z."/>
            <person name="Liu X."/>
        </authorList>
    </citation>
    <scope>NUCLEOTIDE SEQUENCE [LARGE SCALE GENOMIC DNA]</scope>
    <source>
        <strain evidence="1">DSM 16346</strain>
    </source>
</reference>
<dbReference type="OrthoDB" id="8858565at2"/>
<keyword evidence="2" id="KW-1185">Reference proteome</keyword>
<evidence type="ECO:0000313" key="1">
    <source>
        <dbReference type="EMBL" id="KMM38976.1"/>
    </source>
</evidence>
<dbReference type="Pfam" id="PF09954">
    <property type="entry name" value="DUF2188"/>
    <property type="match status" value="1"/>
</dbReference>
<dbReference type="STRING" id="157733.AB986_06950"/>
<organism evidence="1 2">
    <name type="scientific">Guptibacillus hwajinpoensis</name>
    <dbReference type="NCBI Taxonomy" id="208199"/>
    <lineage>
        <taxon>Bacteria</taxon>
        <taxon>Bacillati</taxon>
        <taxon>Bacillota</taxon>
        <taxon>Bacilli</taxon>
        <taxon>Bacillales</taxon>
        <taxon>Guptibacillaceae</taxon>
        <taxon>Guptibacillus</taxon>
    </lineage>
</organism>
<accession>A0A0J6CRP6</accession>
<sequence>MKTIYHVQSGKYEKWELKKEGANQATKTFETKEEAYQFGREMCDENRPSELIVHQLNGDIEDKSLYNK</sequence>
<gene>
    <name evidence="1" type="ORF">AB986_06950</name>
</gene>
<name>A0A0J6CRP6_9BACL</name>
<dbReference type="RefSeq" id="WP_048310147.1">
    <property type="nucleotide sequence ID" value="NZ_CP119526.1"/>
</dbReference>
<dbReference type="AlphaFoldDB" id="A0A0J6CRP6"/>
<dbReference type="InterPro" id="IPR018691">
    <property type="entry name" value="DUF2188"/>
</dbReference>
<dbReference type="Proteomes" id="UP000035996">
    <property type="component" value="Unassembled WGS sequence"/>
</dbReference>
<evidence type="ECO:0008006" key="3">
    <source>
        <dbReference type="Google" id="ProtNLM"/>
    </source>
</evidence>
<comment type="caution">
    <text evidence="1">The sequence shown here is derived from an EMBL/GenBank/DDBJ whole genome shotgun (WGS) entry which is preliminary data.</text>
</comment>
<dbReference type="EMBL" id="LELK01000001">
    <property type="protein sequence ID" value="KMM38976.1"/>
    <property type="molecule type" value="Genomic_DNA"/>
</dbReference>
<proteinExistence type="predicted"/>
<protein>
    <recommendedName>
        <fullName evidence="3">DUF2188 domain-containing protein</fullName>
    </recommendedName>
</protein>